<dbReference type="PANTHER" id="PTHR11471:SF55">
    <property type="entry name" value="DEATH LIGAND 3"/>
    <property type="match status" value="1"/>
</dbReference>
<keyword evidence="8" id="KW-1185">Reference proteome</keyword>
<keyword evidence="3" id="KW-0202">Cytokine</keyword>
<dbReference type="InterPro" id="IPR008983">
    <property type="entry name" value="Tumour_necrosis_fac-like_dom"/>
</dbReference>
<dbReference type="Pfam" id="PF00229">
    <property type="entry name" value="TNF"/>
    <property type="match status" value="1"/>
</dbReference>
<feature type="transmembrane region" description="Helical" evidence="5">
    <location>
        <begin position="32"/>
        <end position="53"/>
    </location>
</feature>
<keyword evidence="4 5" id="KW-0472">Membrane</keyword>
<dbReference type="GO" id="GO:0006955">
    <property type="term" value="P:immune response"/>
    <property type="evidence" value="ECO:0007669"/>
    <property type="project" value="InterPro"/>
</dbReference>
<evidence type="ECO:0000256" key="3">
    <source>
        <dbReference type="ARBA" id="ARBA00022514"/>
    </source>
</evidence>
<dbReference type="GO" id="GO:0005615">
    <property type="term" value="C:extracellular space"/>
    <property type="evidence" value="ECO:0007669"/>
    <property type="project" value="UniProtKB-KW"/>
</dbReference>
<name>A0A9D3M9Z9_ANGAN</name>
<sequence length="300" mass="34660">MTSDSESNIYNPLKENISLLTTKQDQLRKWNVFVLILSLILGAEVIVTTFLLYDLSEEINQAQEEAIVGEYPFHCLYQLVNPQYQESASLNNQSLASCDLWIHELRRSAHKQLLSDIRNALYRQLTASNITLSQSKKPVIHMGAEQELRQFPNWLKNDGENNIRRTKDNLRWDNINGLSVQQGMMGYSPDGEIVIYHEGLYFVYSQVYFQLLPSIQEKRSQHFLQYIYKKTASYQEPILLSKAVVTKCWNNTAPDLQLFSSHQGALFHLQQGDKLSLQVTNIQTVRLQEDSTFFGAFMIN</sequence>
<dbReference type="InterPro" id="IPR006052">
    <property type="entry name" value="TNF_dom"/>
</dbReference>
<evidence type="ECO:0000313" key="8">
    <source>
        <dbReference type="Proteomes" id="UP001044222"/>
    </source>
</evidence>
<reference evidence="7" key="1">
    <citation type="submission" date="2021-01" db="EMBL/GenBank/DDBJ databases">
        <title>A chromosome-scale assembly of European eel, Anguilla anguilla.</title>
        <authorList>
            <person name="Henkel C."/>
            <person name="Jong-Raadsen S.A."/>
            <person name="Dufour S."/>
            <person name="Weltzien F.-A."/>
            <person name="Palstra A.P."/>
            <person name="Pelster B."/>
            <person name="Spaink H.P."/>
            <person name="Van Den Thillart G.E."/>
            <person name="Jansen H."/>
            <person name="Zahm M."/>
            <person name="Klopp C."/>
            <person name="Cedric C."/>
            <person name="Louis A."/>
            <person name="Berthelot C."/>
            <person name="Parey E."/>
            <person name="Roest Crollius H."/>
            <person name="Montfort J."/>
            <person name="Robinson-Rechavi M."/>
            <person name="Bucao C."/>
            <person name="Bouchez O."/>
            <person name="Gislard M."/>
            <person name="Lluch J."/>
            <person name="Milhes M."/>
            <person name="Lampietro C."/>
            <person name="Lopez Roques C."/>
            <person name="Donnadieu C."/>
            <person name="Braasch I."/>
            <person name="Desvignes T."/>
            <person name="Postlethwait J."/>
            <person name="Bobe J."/>
            <person name="Guiguen Y."/>
            <person name="Dirks R."/>
        </authorList>
    </citation>
    <scope>NUCLEOTIDE SEQUENCE</scope>
    <source>
        <strain evidence="7">Tag_6206</strain>
        <tissue evidence="7">Liver</tissue>
    </source>
</reference>
<evidence type="ECO:0000256" key="5">
    <source>
        <dbReference type="SAM" id="Phobius"/>
    </source>
</evidence>
<comment type="caution">
    <text evidence="7">The sequence shown here is derived from an EMBL/GenBank/DDBJ whole genome shotgun (WGS) entry which is preliminary data.</text>
</comment>
<dbReference type="GO" id="GO:0005125">
    <property type="term" value="F:cytokine activity"/>
    <property type="evidence" value="ECO:0007669"/>
    <property type="project" value="UniProtKB-KW"/>
</dbReference>
<dbReference type="SUPFAM" id="SSF49842">
    <property type="entry name" value="TNF-like"/>
    <property type="match status" value="1"/>
</dbReference>
<dbReference type="CDD" id="cd00184">
    <property type="entry name" value="TNF"/>
    <property type="match status" value="1"/>
</dbReference>
<accession>A0A9D3M9Z9</accession>
<evidence type="ECO:0000256" key="1">
    <source>
        <dbReference type="ARBA" id="ARBA00004370"/>
    </source>
</evidence>
<feature type="domain" description="THD" evidence="6">
    <location>
        <begin position="138"/>
        <end position="299"/>
    </location>
</feature>
<evidence type="ECO:0000313" key="7">
    <source>
        <dbReference type="EMBL" id="KAG5843603.1"/>
    </source>
</evidence>
<evidence type="ECO:0000256" key="4">
    <source>
        <dbReference type="ARBA" id="ARBA00023136"/>
    </source>
</evidence>
<keyword evidence="5" id="KW-0812">Transmembrane</keyword>
<dbReference type="EMBL" id="JAFIRN010000008">
    <property type="protein sequence ID" value="KAG5843603.1"/>
    <property type="molecule type" value="Genomic_DNA"/>
</dbReference>
<dbReference type="GO" id="GO:0016020">
    <property type="term" value="C:membrane"/>
    <property type="evidence" value="ECO:0007669"/>
    <property type="project" value="UniProtKB-SubCell"/>
</dbReference>
<organism evidence="7 8">
    <name type="scientific">Anguilla anguilla</name>
    <name type="common">European freshwater eel</name>
    <name type="synonym">Muraena anguilla</name>
    <dbReference type="NCBI Taxonomy" id="7936"/>
    <lineage>
        <taxon>Eukaryota</taxon>
        <taxon>Metazoa</taxon>
        <taxon>Chordata</taxon>
        <taxon>Craniata</taxon>
        <taxon>Vertebrata</taxon>
        <taxon>Euteleostomi</taxon>
        <taxon>Actinopterygii</taxon>
        <taxon>Neopterygii</taxon>
        <taxon>Teleostei</taxon>
        <taxon>Anguilliformes</taxon>
        <taxon>Anguillidae</taxon>
        <taxon>Anguilla</taxon>
    </lineage>
</organism>
<dbReference type="Proteomes" id="UP001044222">
    <property type="component" value="Chromosome 8"/>
</dbReference>
<dbReference type="GO" id="GO:0005164">
    <property type="term" value="F:tumor necrosis factor receptor binding"/>
    <property type="evidence" value="ECO:0007669"/>
    <property type="project" value="InterPro"/>
</dbReference>
<dbReference type="PROSITE" id="PS50049">
    <property type="entry name" value="THD_2"/>
    <property type="match status" value="1"/>
</dbReference>
<dbReference type="AlphaFoldDB" id="A0A9D3M9Z9"/>
<gene>
    <name evidence="7" type="ORF">ANANG_G00152660</name>
</gene>
<protein>
    <recommendedName>
        <fullName evidence="6">THD domain-containing protein</fullName>
    </recommendedName>
</protein>
<dbReference type="Gene3D" id="2.60.120.40">
    <property type="match status" value="1"/>
</dbReference>
<dbReference type="PANTHER" id="PTHR11471">
    <property type="entry name" value="TUMOR NECROSIS FACTOR FAMILY MEMBER"/>
    <property type="match status" value="1"/>
</dbReference>
<proteinExistence type="inferred from homology"/>
<evidence type="ECO:0000259" key="6">
    <source>
        <dbReference type="PROSITE" id="PS50049"/>
    </source>
</evidence>
<comment type="subcellular location">
    <subcellularLocation>
        <location evidence="1">Membrane</location>
    </subcellularLocation>
</comment>
<evidence type="ECO:0000256" key="2">
    <source>
        <dbReference type="ARBA" id="ARBA00008670"/>
    </source>
</evidence>
<dbReference type="SMART" id="SM00207">
    <property type="entry name" value="TNF"/>
    <property type="match status" value="1"/>
</dbReference>
<comment type="similarity">
    <text evidence="2">Belongs to the tumor necrosis factor family.</text>
</comment>
<keyword evidence="5" id="KW-1133">Transmembrane helix</keyword>